<proteinExistence type="predicted"/>
<comment type="caution">
    <text evidence="2">The sequence shown here is derived from an EMBL/GenBank/DDBJ whole genome shotgun (WGS) entry which is preliminary data.</text>
</comment>
<dbReference type="OrthoDB" id="3067696at2759"/>
<dbReference type="InParanoid" id="A0A409VSV1"/>
<evidence type="ECO:0000313" key="3">
    <source>
        <dbReference type="Proteomes" id="UP000284706"/>
    </source>
</evidence>
<gene>
    <name evidence="2" type="ORF">CVT26_002525</name>
</gene>
<name>A0A409VSV1_9AGAR</name>
<organism evidence="2 3">
    <name type="scientific">Gymnopilus dilepis</name>
    <dbReference type="NCBI Taxonomy" id="231916"/>
    <lineage>
        <taxon>Eukaryota</taxon>
        <taxon>Fungi</taxon>
        <taxon>Dikarya</taxon>
        <taxon>Basidiomycota</taxon>
        <taxon>Agaricomycotina</taxon>
        <taxon>Agaricomycetes</taxon>
        <taxon>Agaricomycetidae</taxon>
        <taxon>Agaricales</taxon>
        <taxon>Agaricineae</taxon>
        <taxon>Hymenogastraceae</taxon>
        <taxon>Gymnopilus</taxon>
    </lineage>
</organism>
<reference evidence="2 3" key="1">
    <citation type="journal article" date="2018" name="Evol. Lett.">
        <title>Horizontal gene cluster transfer increased hallucinogenic mushroom diversity.</title>
        <authorList>
            <person name="Reynolds H.T."/>
            <person name="Vijayakumar V."/>
            <person name="Gluck-Thaler E."/>
            <person name="Korotkin H.B."/>
            <person name="Matheny P.B."/>
            <person name="Slot J.C."/>
        </authorList>
    </citation>
    <scope>NUCLEOTIDE SEQUENCE [LARGE SCALE GENOMIC DNA]</scope>
    <source>
        <strain evidence="2 3">SRW20</strain>
    </source>
</reference>
<dbReference type="EMBL" id="NHYE01005574">
    <property type="protein sequence ID" value="PPQ69370.1"/>
    <property type="molecule type" value="Genomic_DNA"/>
</dbReference>
<sequence length="207" mass="22909">MRRRINPDSKDEVRYISHSSSGSIIAGLSDASQAFKQLKKTIQHLCTKHLDADQTAAPQKKGLMSIEGENQGNPDPDGAPSTAAHGNSSRPVKVRFQIEASRPGAVNVSGASQDDSGLLTVRRFLETCQPPMGHLLTKFKAFGCKNEDYLRSLYRFSRNKREEVLKKILQEDPVIKGAEGAGQVRTNLTKMDLVVLENQLDIFFAER</sequence>
<accession>A0A409VSV1</accession>
<feature type="region of interest" description="Disordered" evidence="1">
    <location>
        <begin position="65"/>
        <end position="90"/>
    </location>
</feature>
<protein>
    <submittedName>
        <fullName evidence="2">Uncharacterized protein</fullName>
    </submittedName>
</protein>
<evidence type="ECO:0000313" key="2">
    <source>
        <dbReference type="EMBL" id="PPQ69370.1"/>
    </source>
</evidence>
<dbReference type="Proteomes" id="UP000284706">
    <property type="component" value="Unassembled WGS sequence"/>
</dbReference>
<dbReference type="AlphaFoldDB" id="A0A409VSV1"/>
<keyword evidence="3" id="KW-1185">Reference proteome</keyword>
<evidence type="ECO:0000256" key="1">
    <source>
        <dbReference type="SAM" id="MobiDB-lite"/>
    </source>
</evidence>